<dbReference type="GeneID" id="26010237"/>
<dbReference type="InterPro" id="IPR016064">
    <property type="entry name" value="NAD/diacylglycerol_kinase_sf"/>
</dbReference>
<dbReference type="RefSeq" id="WP_054519615.1">
    <property type="nucleotide sequence ID" value="NZ_CP011564.1"/>
</dbReference>
<protein>
    <submittedName>
        <fullName evidence="1">ATP-NAD/AcoX kinase</fullName>
    </submittedName>
</protein>
<reference evidence="1 2" key="2">
    <citation type="journal article" date="2016" name="Stand. Genomic Sci.">
        <title>Complete genome sequence of 'Halanaeroarchaeum sulfurireducens' M27-SA2, a sulfur-reducing and acetate-oxidizing haloarchaeon from the deep-sea hypersaline anoxic lake Medee.</title>
        <authorList>
            <person name="Messina E."/>
            <person name="Sorokin D.Y."/>
            <person name="Kublanov I.V."/>
            <person name="Toshchakov S."/>
            <person name="Lopatina A."/>
            <person name="Arcadi E."/>
            <person name="Smedile F."/>
            <person name="La Spada G."/>
            <person name="La Cono V."/>
            <person name="Yakimov M.M."/>
        </authorList>
    </citation>
    <scope>NUCLEOTIDE SEQUENCE [LARGE SCALE GENOMIC DNA]</scope>
    <source>
        <strain evidence="1 2">M27-SA2</strain>
    </source>
</reference>
<sequence length="320" mass="32726">MARVGLIVNPASGRDIRRVAGGASVSDAYAKRRVASSIVSGLALQEEPIEVLAMPDAAGIAAEAIEDYGGAASLLDMEITGSRRDTQRAADRLRDDVDVIVAMGGDGTVRDVALAVGETPVLPLSTGTNNVIPTPVEGTVAGGAVALYATGAVGADVTTRHTMVEATIRGATDRTVRGVATLGVVDRSFVGTRAVLDPSEYLGGVVSRASQGEVGLSGIVGGCLSLAPDQPDGAGVFVDPEAARTVRAITMPGVVETVGIDDCQRLTAGETIEVAVDEAVISVDGERHVEVQDATIVAGPTNETIRLNDVDAVYERGPFP</sequence>
<evidence type="ECO:0000313" key="1">
    <source>
        <dbReference type="EMBL" id="ALG81776.1"/>
    </source>
</evidence>
<dbReference type="InterPro" id="IPR017438">
    <property type="entry name" value="ATP-NAD_kinase_N"/>
</dbReference>
<proteinExistence type="predicted"/>
<dbReference type="GO" id="GO:0006741">
    <property type="term" value="P:NADP+ biosynthetic process"/>
    <property type="evidence" value="ECO:0007669"/>
    <property type="project" value="InterPro"/>
</dbReference>
<keyword evidence="1" id="KW-0418">Kinase</keyword>
<dbReference type="AlphaFoldDB" id="A0A0N9N8S1"/>
<evidence type="ECO:0000313" key="2">
    <source>
        <dbReference type="Proteomes" id="UP000060390"/>
    </source>
</evidence>
<dbReference type="STRING" id="1604004.HLASA_0879"/>
<dbReference type="Pfam" id="PF01513">
    <property type="entry name" value="NAD_kinase"/>
    <property type="match status" value="1"/>
</dbReference>
<reference evidence="2" key="1">
    <citation type="submission" date="2015-05" db="EMBL/GenBank/DDBJ databases">
        <title>Complete genome sequence of Halanaeroarchaeum sulfurireducens type strain M27-SA2, a sulfate-reducer haloarchaeon from marine anoxic lake Medee.</title>
        <authorList>
            <person name="Messina E."/>
            <person name="Kublanov I.V."/>
            <person name="Toshchakov S."/>
            <person name="Arcadi E."/>
            <person name="La Spada G."/>
            <person name="La Cono V."/>
            <person name="Yakimov M.M."/>
        </authorList>
    </citation>
    <scope>NUCLEOTIDE SEQUENCE [LARGE SCALE GENOMIC DNA]</scope>
    <source>
        <strain evidence="2">M27-SA2</strain>
    </source>
</reference>
<dbReference type="InterPro" id="IPR002504">
    <property type="entry name" value="NADK"/>
</dbReference>
<dbReference type="InterPro" id="IPR039065">
    <property type="entry name" value="AcoX-like"/>
</dbReference>
<gene>
    <name evidence="1" type="ORF">HLASA_0879</name>
</gene>
<dbReference type="PANTHER" id="PTHR40697:SF3">
    <property type="entry name" value="ACETOIN CATABOLISM PROTEIN X"/>
    <property type="match status" value="1"/>
</dbReference>
<dbReference type="EMBL" id="CP011564">
    <property type="protein sequence ID" value="ALG81776.1"/>
    <property type="molecule type" value="Genomic_DNA"/>
</dbReference>
<accession>A0A0N9N8S1</accession>
<dbReference type="PANTHER" id="PTHR40697">
    <property type="entry name" value="ACETOIN CATABOLISM PROTEIN X"/>
    <property type="match status" value="1"/>
</dbReference>
<organism evidence="1 2">
    <name type="scientific">Halanaeroarchaeum sulfurireducens</name>
    <dbReference type="NCBI Taxonomy" id="1604004"/>
    <lineage>
        <taxon>Archaea</taxon>
        <taxon>Methanobacteriati</taxon>
        <taxon>Methanobacteriota</taxon>
        <taxon>Stenosarchaea group</taxon>
        <taxon>Halobacteria</taxon>
        <taxon>Halobacteriales</taxon>
        <taxon>Halobacteriaceae</taxon>
        <taxon>Halanaeroarchaeum</taxon>
    </lineage>
</organism>
<dbReference type="Gene3D" id="3.40.50.10330">
    <property type="entry name" value="Probable inorganic polyphosphate/atp-NAD kinase, domain 1"/>
    <property type="match status" value="1"/>
</dbReference>
<dbReference type="Proteomes" id="UP000060390">
    <property type="component" value="Chromosome"/>
</dbReference>
<dbReference type="SUPFAM" id="SSF111331">
    <property type="entry name" value="NAD kinase/diacylglycerol kinase-like"/>
    <property type="match status" value="2"/>
</dbReference>
<name>A0A0N9N8S1_9EURY</name>
<dbReference type="KEGG" id="hsf:HLASA_0879"/>
<dbReference type="GO" id="GO:0003951">
    <property type="term" value="F:NAD+ kinase activity"/>
    <property type="evidence" value="ECO:0007669"/>
    <property type="project" value="InterPro"/>
</dbReference>
<keyword evidence="1" id="KW-0808">Transferase</keyword>